<evidence type="ECO:0000313" key="3">
    <source>
        <dbReference type="Proteomes" id="UP000703269"/>
    </source>
</evidence>
<feature type="compositionally biased region" description="Acidic residues" evidence="1">
    <location>
        <begin position="86"/>
        <end position="105"/>
    </location>
</feature>
<sequence>MAMNIAQMTTENTRVAPMSELINVLPPIFVNRFILNLRSHDATSGAGNMTTGDARLSRFSAPNFRVPDSFLGNIGEPLEAGQDSGMYDDDEGYVEGEMEPETPGETEEKSAEEKSVGGDVEALPTV</sequence>
<feature type="region of interest" description="Disordered" evidence="1">
    <location>
        <begin position="70"/>
        <end position="126"/>
    </location>
</feature>
<reference evidence="2 3" key="1">
    <citation type="submission" date="2021-08" db="EMBL/GenBank/DDBJ databases">
        <title>Draft Genome Sequence of Phanerochaete sordida strain YK-624.</title>
        <authorList>
            <person name="Mori T."/>
            <person name="Dohra H."/>
            <person name="Suzuki T."/>
            <person name="Kawagishi H."/>
            <person name="Hirai H."/>
        </authorList>
    </citation>
    <scope>NUCLEOTIDE SEQUENCE [LARGE SCALE GENOMIC DNA]</scope>
    <source>
        <strain evidence="2 3">YK-624</strain>
    </source>
</reference>
<dbReference type="AlphaFoldDB" id="A0A9P3GF92"/>
<organism evidence="2 3">
    <name type="scientific">Phanerochaete sordida</name>
    <dbReference type="NCBI Taxonomy" id="48140"/>
    <lineage>
        <taxon>Eukaryota</taxon>
        <taxon>Fungi</taxon>
        <taxon>Dikarya</taxon>
        <taxon>Basidiomycota</taxon>
        <taxon>Agaricomycotina</taxon>
        <taxon>Agaricomycetes</taxon>
        <taxon>Polyporales</taxon>
        <taxon>Phanerochaetaceae</taxon>
        <taxon>Phanerochaete</taxon>
    </lineage>
</organism>
<keyword evidence="3" id="KW-1185">Reference proteome</keyword>
<feature type="compositionally biased region" description="Basic and acidic residues" evidence="1">
    <location>
        <begin position="106"/>
        <end position="116"/>
    </location>
</feature>
<comment type="caution">
    <text evidence="2">The sequence shown here is derived from an EMBL/GenBank/DDBJ whole genome shotgun (WGS) entry which is preliminary data.</text>
</comment>
<dbReference type="EMBL" id="BPQB01000035">
    <property type="protein sequence ID" value="GJE93846.1"/>
    <property type="molecule type" value="Genomic_DNA"/>
</dbReference>
<name>A0A9P3GF92_9APHY</name>
<protein>
    <submittedName>
        <fullName evidence="2">Uncharacterized protein</fullName>
    </submittedName>
</protein>
<dbReference type="OrthoDB" id="2804213at2759"/>
<gene>
    <name evidence="2" type="ORF">PsYK624_100100</name>
</gene>
<evidence type="ECO:0000313" key="2">
    <source>
        <dbReference type="EMBL" id="GJE93846.1"/>
    </source>
</evidence>
<accession>A0A9P3GF92</accession>
<evidence type="ECO:0000256" key="1">
    <source>
        <dbReference type="SAM" id="MobiDB-lite"/>
    </source>
</evidence>
<proteinExistence type="predicted"/>
<dbReference type="Proteomes" id="UP000703269">
    <property type="component" value="Unassembled WGS sequence"/>
</dbReference>